<feature type="transmembrane region" description="Helical" evidence="7">
    <location>
        <begin position="444"/>
        <end position="465"/>
    </location>
</feature>
<dbReference type="GO" id="GO:0022857">
    <property type="term" value="F:transmembrane transporter activity"/>
    <property type="evidence" value="ECO:0007669"/>
    <property type="project" value="TreeGrafter"/>
</dbReference>
<feature type="transmembrane region" description="Helical" evidence="7">
    <location>
        <begin position="826"/>
        <end position="848"/>
    </location>
</feature>
<dbReference type="Proteomes" id="UP000294739">
    <property type="component" value="Unassembled WGS sequence"/>
</dbReference>
<proteinExistence type="inferred from homology"/>
<name>A0A4V2YZS9_9ACTN</name>
<reference evidence="9 10" key="1">
    <citation type="submission" date="2019-03" db="EMBL/GenBank/DDBJ databases">
        <title>Draft genome sequences of novel Actinobacteria.</title>
        <authorList>
            <person name="Sahin N."/>
            <person name="Ay H."/>
            <person name="Saygin H."/>
        </authorList>
    </citation>
    <scope>NUCLEOTIDE SEQUENCE [LARGE SCALE GENOMIC DNA]</scope>
    <source>
        <strain evidence="9 10">5K138</strain>
    </source>
</reference>
<evidence type="ECO:0000313" key="10">
    <source>
        <dbReference type="Proteomes" id="UP000294739"/>
    </source>
</evidence>
<dbReference type="AlphaFoldDB" id="A0A4V2YZS9"/>
<dbReference type="Pfam" id="PF02687">
    <property type="entry name" value="FtsX"/>
    <property type="match status" value="1"/>
</dbReference>
<dbReference type="InterPro" id="IPR003838">
    <property type="entry name" value="ABC3_permease_C"/>
</dbReference>
<feature type="transmembrane region" description="Helical" evidence="7">
    <location>
        <begin position="726"/>
        <end position="749"/>
    </location>
</feature>
<evidence type="ECO:0000256" key="3">
    <source>
        <dbReference type="ARBA" id="ARBA00022692"/>
    </source>
</evidence>
<keyword evidence="10" id="KW-1185">Reference proteome</keyword>
<feature type="transmembrane region" description="Helical" evidence="7">
    <location>
        <begin position="285"/>
        <end position="310"/>
    </location>
</feature>
<keyword evidence="4 7" id="KW-1133">Transmembrane helix</keyword>
<evidence type="ECO:0000256" key="7">
    <source>
        <dbReference type="SAM" id="Phobius"/>
    </source>
</evidence>
<keyword evidence="3 7" id="KW-0812">Transmembrane</keyword>
<organism evidence="9 10">
    <name type="scientific">Jiangella asiatica</name>
    <dbReference type="NCBI Taxonomy" id="2530372"/>
    <lineage>
        <taxon>Bacteria</taxon>
        <taxon>Bacillati</taxon>
        <taxon>Actinomycetota</taxon>
        <taxon>Actinomycetes</taxon>
        <taxon>Jiangellales</taxon>
        <taxon>Jiangellaceae</taxon>
        <taxon>Jiangella</taxon>
    </lineage>
</organism>
<dbReference type="PANTHER" id="PTHR30572:SF4">
    <property type="entry name" value="ABC TRANSPORTER PERMEASE YTRF"/>
    <property type="match status" value="1"/>
</dbReference>
<feature type="transmembrane region" description="Helical" evidence="7">
    <location>
        <begin position="331"/>
        <end position="352"/>
    </location>
</feature>
<gene>
    <name evidence="9" type="ORF">E1269_28710</name>
</gene>
<evidence type="ECO:0000256" key="2">
    <source>
        <dbReference type="ARBA" id="ARBA00022475"/>
    </source>
</evidence>
<accession>A0A4V2YZS9</accession>
<dbReference type="EMBL" id="SMKZ01000067">
    <property type="protein sequence ID" value="TDD98277.1"/>
    <property type="molecule type" value="Genomic_DNA"/>
</dbReference>
<feature type="transmembrane region" description="Helical" evidence="7">
    <location>
        <begin position="372"/>
        <end position="393"/>
    </location>
</feature>
<evidence type="ECO:0000259" key="8">
    <source>
        <dbReference type="Pfam" id="PF02687"/>
    </source>
</evidence>
<evidence type="ECO:0000256" key="6">
    <source>
        <dbReference type="ARBA" id="ARBA00038076"/>
    </source>
</evidence>
<feature type="transmembrane region" description="Helical" evidence="7">
    <location>
        <begin position="413"/>
        <end position="432"/>
    </location>
</feature>
<dbReference type="InParanoid" id="A0A4V2YZS9"/>
<dbReference type="PANTHER" id="PTHR30572">
    <property type="entry name" value="MEMBRANE COMPONENT OF TRANSPORTER-RELATED"/>
    <property type="match status" value="1"/>
</dbReference>
<feature type="transmembrane region" description="Helical" evidence="7">
    <location>
        <begin position="499"/>
        <end position="516"/>
    </location>
</feature>
<dbReference type="GO" id="GO:0005886">
    <property type="term" value="C:plasma membrane"/>
    <property type="evidence" value="ECO:0007669"/>
    <property type="project" value="UniProtKB-SubCell"/>
</dbReference>
<protein>
    <submittedName>
        <fullName evidence="9">ABC transporter permease</fullName>
    </submittedName>
</protein>
<comment type="similarity">
    <text evidence="6">Belongs to the ABC-4 integral membrane protein family.</text>
</comment>
<dbReference type="InterPro" id="IPR050250">
    <property type="entry name" value="Macrolide_Exporter_MacB"/>
</dbReference>
<keyword evidence="5 7" id="KW-0472">Membrane</keyword>
<feature type="transmembrane region" description="Helical" evidence="7">
    <location>
        <begin position="785"/>
        <end position="806"/>
    </location>
</feature>
<evidence type="ECO:0000256" key="5">
    <source>
        <dbReference type="ARBA" id="ARBA00023136"/>
    </source>
</evidence>
<comment type="subcellular location">
    <subcellularLocation>
        <location evidence="1">Cell membrane</location>
        <topology evidence="1">Multi-pass membrane protein</topology>
    </subcellularLocation>
</comment>
<feature type="domain" description="ABC3 transporter permease C-terminal" evidence="8">
    <location>
        <begin position="736"/>
        <end position="848"/>
    </location>
</feature>
<keyword evidence="2" id="KW-1003">Cell membrane</keyword>
<evidence type="ECO:0000256" key="4">
    <source>
        <dbReference type="ARBA" id="ARBA00022989"/>
    </source>
</evidence>
<evidence type="ECO:0000256" key="1">
    <source>
        <dbReference type="ARBA" id="ARBA00004651"/>
    </source>
</evidence>
<sequence length="866" mass="88080">MRRRAARHVGVLLTATLTALVTAVLLVSATVLAPGVAQSALERTLAGADTDESELTASTGMDEEWLGLDERVRAVATESGVVASVVASAASAAYSAPGMPDDHRLAVSYVEGADTRAELTDGRWPADGAPVVEAAVHRAALDTLRIAVGDILELHPLTGDDTPVPVTVVGAYVPADAADPVWRGYGAGVRPAPSGGFTVVGPVLAERDDFAGRLAPDTASAAWQLALDRDAVTLDTAVDAAAAVRELRGRLSDLRATEAGQQVSVDGAVAELVERARDAAAATRALLLVVVVMLAVLSGWALLFTARLVAGRRAPASALLRARGARTGPMLRWSATGVLVPAALVALAAPPLARLVLRPLREEVEGTPTAAAGWIVAAAVAAGWLVLMVAVDLRSGRSVSGVAAETARPRRAAAQRAGLDLALLVLGMIALQQLRRPPGEAGEVVVTVAPALVVVAGTVVLIRALPWVARAVASLTTARPGIAAMLGAQETARRTARHVAAGVLVVLAITVSVFSATTQSTWAAFRGDAVDLAEPADVRVVVDTAVPAAGSQDETRDELLGLPGVEAAMPVVRGGYRDGELTVDVVGVDLEAAPSVVRWGETDRLSALHGEARGALPVLVTSGFAEALGLSSGDEATLDLGGGQPVPVLVAGLVDTVPGSTRAAAVLADAEALSTRLGLPAGAEWWLSTVDDGAAAATAARELTAVDDVTTHAQALADAEDDPSSAGIMTGLTAGLAFTAVFVVIGVVVHSVTSFQSRSAEYALLRAIGLGRRSVAGSVTVEHTVLLGFATLAGLGLGLVVAWLVVPHAVAGLTGLPEVPPLRLSVPWPVVALLGCAIVVLAAVLVAVQIALTRHIDAAAVLREGT</sequence>
<comment type="caution">
    <text evidence="9">The sequence shown here is derived from an EMBL/GenBank/DDBJ whole genome shotgun (WGS) entry which is preliminary data.</text>
</comment>
<evidence type="ECO:0000313" key="9">
    <source>
        <dbReference type="EMBL" id="TDD98277.1"/>
    </source>
</evidence>